<name>A0A0U5BG52_9BACL</name>
<reference evidence="1 2" key="1">
    <citation type="submission" date="2015-12" db="EMBL/GenBank/DDBJ databases">
        <title>Genome sequence of Aneurinibacillus soli.</title>
        <authorList>
            <person name="Lee J.S."/>
            <person name="Lee K.C."/>
            <person name="Kim K.K."/>
            <person name="Lee B.W."/>
        </authorList>
    </citation>
    <scope>NUCLEOTIDE SEQUENCE [LARGE SCALE GENOMIC DNA]</scope>
    <source>
        <strain evidence="1 2">CB4</strain>
    </source>
</reference>
<proteinExistence type="predicted"/>
<protein>
    <submittedName>
        <fullName evidence="1">Uncharacterized protein</fullName>
    </submittedName>
</protein>
<dbReference type="EMBL" id="AP017312">
    <property type="protein sequence ID" value="BAU29271.1"/>
    <property type="molecule type" value="Genomic_DNA"/>
</dbReference>
<evidence type="ECO:0000313" key="1">
    <source>
        <dbReference type="EMBL" id="BAU29271.1"/>
    </source>
</evidence>
<keyword evidence="2" id="KW-1185">Reference proteome</keyword>
<accession>A0A0U5BG52</accession>
<evidence type="ECO:0000313" key="2">
    <source>
        <dbReference type="Proteomes" id="UP000217696"/>
    </source>
</evidence>
<dbReference type="AlphaFoldDB" id="A0A0U5BG52"/>
<dbReference type="Pfam" id="PF07561">
    <property type="entry name" value="DUF1540"/>
    <property type="match status" value="1"/>
</dbReference>
<gene>
    <name evidence="1" type="ORF">CB4_03458</name>
</gene>
<dbReference type="OrthoDB" id="1681234at2"/>
<dbReference type="Proteomes" id="UP000217696">
    <property type="component" value="Chromosome"/>
</dbReference>
<organism evidence="1 2">
    <name type="scientific">Aneurinibacillus soli</name>
    <dbReference type="NCBI Taxonomy" id="1500254"/>
    <lineage>
        <taxon>Bacteria</taxon>
        <taxon>Bacillati</taxon>
        <taxon>Bacillota</taxon>
        <taxon>Bacilli</taxon>
        <taxon>Bacillales</taxon>
        <taxon>Paenibacillaceae</taxon>
        <taxon>Aneurinibacillus group</taxon>
        <taxon>Aneurinibacillus</taxon>
    </lineage>
</organism>
<dbReference type="KEGG" id="asoc:CB4_03458"/>
<sequence length="72" mass="7796">MPQGVKCSVSNCDFWKQGNDCTASAIMVDIDQNAQVNYTEEFGDIGVSTDRKELADSSSGTCCHTFRPKSGL</sequence>
<dbReference type="RefSeq" id="WP_096466961.1">
    <property type="nucleotide sequence ID" value="NZ_AP017312.1"/>
</dbReference>
<dbReference type="InterPro" id="IPR011437">
    <property type="entry name" value="DUF1540"/>
</dbReference>